<dbReference type="EnsemblPlants" id="KQL00708">
    <property type="protein sequence ID" value="KQL00708"/>
    <property type="gene ID" value="SETIT_015864mg"/>
</dbReference>
<dbReference type="InParanoid" id="K3YNM2"/>
<evidence type="ECO:0000313" key="2">
    <source>
        <dbReference type="Proteomes" id="UP000004995"/>
    </source>
</evidence>
<dbReference type="Gramene" id="KQL00708">
    <property type="protein sequence ID" value="KQL00708"/>
    <property type="gene ID" value="SETIT_015864mg"/>
</dbReference>
<reference evidence="1" key="2">
    <citation type="submission" date="2018-08" db="UniProtKB">
        <authorList>
            <consortium name="EnsemblPlants"/>
        </authorList>
    </citation>
    <scope>IDENTIFICATION</scope>
    <source>
        <strain evidence="1">Yugu1</strain>
    </source>
</reference>
<organism evidence="1 2">
    <name type="scientific">Setaria italica</name>
    <name type="common">Foxtail millet</name>
    <name type="synonym">Panicum italicum</name>
    <dbReference type="NCBI Taxonomy" id="4555"/>
    <lineage>
        <taxon>Eukaryota</taxon>
        <taxon>Viridiplantae</taxon>
        <taxon>Streptophyta</taxon>
        <taxon>Embryophyta</taxon>
        <taxon>Tracheophyta</taxon>
        <taxon>Spermatophyta</taxon>
        <taxon>Magnoliopsida</taxon>
        <taxon>Liliopsida</taxon>
        <taxon>Poales</taxon>
        <taxon>Poaceae</taxon>
        <taxon>PACMAD clade</taxon>
        <taxon>Panicoideae</taxon>
        <taxon>Panicodae</taxon>
        <taxon>Paniceae</taxon>
        <taxon>Cenchrinae</taxon>
        <taxon>Setaria</taxon>
    </lineage>
</organism>
<sequence length="49" mass="4963">MGAAPVLMVPSGIAHQGRTGPASQASPTLGACILSRSRCSPRALRSSRT</sequence>
<proteinExistence type="predicted"/>
<keyword evidence="2" id="KW-1185">Reference proteome</keyword>
<name>K3YNM2_SETIT</name>
<reference evidence="2" key="1">
    <citation type="journal article" date="2012" name="Nat. Biotechnol.">
        <title>Reference genome sequence of the model plant Setaria.</title>
        <authorList>
            <person name="Bennetzen J.L."/>
            <person name="Schmutz J."/>
            <person name="Wang H."/>
            <person name="Percifield R."/>
            <person name="Hawkins J."/>
            <person name="Pontaroli A.C."/>
            <person name="Estep M."/>
            <person name="Feng L."/>
            <person name="Vaughn J.N."/>
            <person name="Grimwood J."/>
            <person name="Jenkins J."/>
            <person name="Barry K."/>
            <person name="Lindquist E."/>
            <person name="Hellsten U."/>
            <person name="Deshpande S."/>
            <person name="Wang X."/>
            <person name="Wu X."/>
            <person name="Mitros T."/>
            <person name="Triplett J."/>
            <person name="Yang X."/>
            <person name="Ye C.Y."/>
            <person name="Mauro-Herrera M."/>
            <person name="Wang L."/>
            <person name="Li P."/>
            <person name="Sharma M."/>
            <person name="Sharma R."/>
            <person name="Ronald P.C."/>
            <person name="Panaud O."/>
            <person name="Kellogg E.A."/>
            <person name="Brutnell T.P."/>
            <person name="Doust A.N."/>
            <person name="Tuskan G.A."/>
            <person name="Rokhsar D."/>
            <person name="Devos K.M."/>
        </authorList>
    </citation>
    <scope>NUCLEOTIDE SEQUENCE [LARGE SCALE GENOMIC DNA]</scope>
    <source>
        <strain evidence="2">cv. Yugu1</strain>
    </source>
</reference>
<dbReference type="EMBL" id="AGNK02003547">
    <property type="status" value="NOT_ANNOTATED_CDS"/>
    <property type="molecule type" value="Genomic_DNA"/>
</dbReference>
<protein>
    <submittedName>
        <fullName evidence="1">Uncharacterized protein</fullName>
    </submittedName>
</protein>
<dbReference type="AlphaFoldDB" id="K3YNM2"/>
<evidence type="ECO:0000313" key="1">
    <source>
        <dbReference type="EnsemblPlants" id="KQL00708"/>
    </source>
</evidence>
<dbReference type="HOGENOM" id="CLU_3145333_0_0_1"/>
<dbReference type="Proteomes" id="UP000004995">
    <property type="component" value="Unassembled WGS sequence"/>
</dbReference>
<accession>K3YNM2</accession>